<organism evidence="4 5">
    <name type="scientific">Exidia glandulosa HHB12029</name>
    <dbReference type="NCBI Taxonomy" id="1314781"/>
    <lineage>
        <taxon>Eukaryota</taxon>
        <taxon>Fungi</taxon>
        <taxon>Dikarya</taxon>
        <taxon>Basidiomycota</taxon>
        <taxon>Agaricomycotina</taxon>
        <taxon>Agaricomycetes</taxon>
        <taxon>Auriculariales</taxon>
        <taxon>Exidiaceae</taxon>
        <taxon>Exidia</taxon>
    </lineage>
</organism>
<name>A0A165JYQ8_EXIGL</name>
<dbReference type="OrthoDB" id="2339190at2759"/>
<dbReference type="Proteomes" id="UP000077266">
    <property type="component" value="Unassembled WGS sequence"/>
</dbReference>
<proteinExistence type="predicted"/>
<evidence type="ECO:0000256" key="1">
    <source>
        <dbReference type="ARBA" id="ARBA00022729"/>
    </source>
</evidence>
<feature type="chain" id="PRO_5007860407" description="Yeast cell wall synthesis Kre9/Knh1-like N-terminal domain-containing protein" evidence="2">
    <location>
        <begin position="21"/>
        <end position="125"/>
    </location>
</feature>
<dbReference type="EMBL" id="KV425955">
    <property type="protein sequence ID" value="KZV95536.1"/>
    <property type="molecule type" value="Genomic_DNA"/>
</dbReference>
<dbReference type="AlphaFoldDB" id="A0A165JYQ8"/>
<gene>
    <name evidence="4" type="ORF">EXIGLDRAFT_610440</name>
</gene>
<evidence type="ECO:0000313" key="5">
    <source>
        <dbReference type="Proteomes" id="UP000077266"/>
    </source>
</evidence>
<protein>
    <recommendedName>
        <fullName evidence="3">Yeast cell wall synthesis Kre9/Knh1-like N-terminal domain-containing protein</fullName>
    </recommendedName>
</protein>
<keyword evidence="5" id="KW-1185">Reference proteome</keyword>
<accession>A0A165JYQ8</accession>
<feature type="signal peptide" evidence="2">
    <location>
        <begin position="1"/>
        <end position="20"/>
    </location>
</feature>
<sequence>MKFSLAALTVFASALAVVSAAPLTNTRDVWDPKITYPTTGTVWHLGETVTVKWDTSDAPKHISNGAAIYLRKGDMTIDYPLAEGFDLRKGHKTITIPSNFTSGTDYRVVLFGDSGNWSKKFTIKK</sequence>
<reference evidence="4 5" key="1">
    <citation type="journal article" date="2016" name="Mol. Biol. Evol.">
        <title>Comparative Genomics of Early-Diverging Mushroom-Forming Fungi Provides Insights into the Origins of Lignocellulose Decay Capabilities.</title>
        <authorList>
            <person name="Nagy L.G."/>
            <person name="Riley R."/>
            <person name="Tritt A."/>
            <person name="Adam C."/>
            <person name="Daum C."/>
            <person name="Floudas D."/>
            <person name="Sun H."/>
            <person name="Yadav J.S."/>
            <person name="Pangilinan J."/>
            <person name="Larsson K.H."/>
            <person name="Matsuura K."/>
            <person name="Barry K."/>
            <person name="Labutti K."/>
            <person name="Kuo R."/>
            <person name="Ohm R.A."/>
            <person name="Bhattacharya S.S."/>
            <person name="Shirouzu T."/>
            <person name="Yoshinaga Y."/>
            <person name="Martin F.M."/>
            <person name="Grigoriev I.V."/>
            <person name="Hibbett D.S."/>
        </authorList>
    </citation>
    <scope>NUCLEOTIDE SEQUENCE [LARGE SCALE GENOMIC DNA]</scope>
    <source>
        <strain evidence="4 5">HHB12029</strain>
    </source>
</reference>
<dbReference type="InterPro" id="IPR018466">
    <property type="entry name" value="Kre9/Knh1-like_N"/>
</dbReference>
<evidence type="ECO:0000259" key="3">
    <source>
        <dbReference type="Pfam" id="PF10342"/>
    </source>
</evidence>
<evidence type="ECO:0000313" key="4">
    <source>
        <dbReference type="EMBL" id="KZV95536.1"/>
    </source>
</evidence>
<evidence type="ECO:0000256" key="2">
    <source>
        <dbReference type="SAM" id="SignalP"/>
    </source>
</evidence>
<dbReference type="STRING" id="1314781.A0A165JYQ8"/>
<dbReference type="Pfam" id="PF10342">
    <property type="entry name" value="Kre9_KNH"/>
    <property type="match status" value="1"/>
</dbReference>
<feature type="domain" description="Yeast cell wall synthesis Kre9/Knh1-like N-terminal" evidence="3">
    <location>
        <begin position="37"/>
        <end position="123"/>
    </location>
</feature>
<keyword evidence="1 2" id="KW-0732">Signal</keyword>
<dbReference type="InParanoid" id="A0A165JYQ8"/>